<dbReference type="Proteomes" id="UP000480684">
    <property type="component" value="Unassembled WGS sequence"/>
</dbReference>
<comment type="caution">
    <text evidence="4">The sequence shown here is derived from an EMBL/GenBank/DDBJ whole genome shotgun (WGS) entry which is preliminary data.</text>
</comment>
<dbReference type="Pfam" id="PF00929">
    <property type="entry name" value="RNase_T"/>
    <property type="match status" value="1"/>
</dbReference>
<evidence type="ECO:0000313" key="5">
    <source>
        <dbReference type="Proteomes" id="UP000480684"/>
    </source>
</evidence>
<dbReference type="GO" id="GO:0003676">
    <property type="term" value="F:nucleic acid binding"/>
    <property type="evidence" value="ECO:0007669"/>
    <property type="project" value="InterPro"/>
</dbReference>
<dbReference type="InterPro" id="IPR036397">
    <property type="entry name" value="RNaseH_sf"/>
</dbReference>
<dbReference type="GO" id="GO:0006259">
    <property type="term" value="P:DNA metabolic process"/>
    <property type="evidence" value="ECO:0007669"/>
    <property type="project" value="UniProtKB-ARBA"/>
</dbReference>
<dbReference type="CDD" id="cd06130">
    <property type="entry name" value="DNA_pol_III_epsilon_like"/>
    <property type="match status" value="1"/>
</dbReference>
<dbReference type="EMBL" id="JAAIYP010000044">
    <property type="protein sequence ID" value="NFV81833.1"/>
    <property type="molecule type" value="Genomic_DNA"/>
</dbReference>
<comment type="function">
    <text evidence="1">DNA polymerase III is a complex, multichain enzyme responsible for most of the replicative synthesis in bacteria. The epsilon subunit contain the editing function and is a proofreading 3'-5' exonuclease.</text>
</comment>
<feature type="domain" description="Exonuclease" evidence="3">
    <location>
        <begin position="3"/>
        <end position="165"/>
    </location>
</feature>
<dbReference type="GO" id="GO:0005829">
    <property type="term" value="C:cytosol"/>
    <property type="evidence" value="ECO:0007669"/>
    <property type="project" value="TreeGrafter"/>
</dbReference>
<dbReference type="SUPFAM" id="SSF53098">
    <property type="entry name" value="Ribonuclease H-like"/>
    <property type="match status" value="1"/>
</dbReference>
<evidence type="ECO:0000259" key="3">
    <source>
        <dbReference type="SMART" id="SM00479"/>
    </source>
</evidence>
<keyword evidence="5" id="KW-1185">Reference proteome</keyword>
<dbReference type="Gene3D" id="3.30.420.10">
    <property type="entry name" value="Ribonuclease H-like superfamily/Ribonuclease H"/>
    <property type="match status" value="1"/>
</dbReference>
<dbReference type="FunFam" id="3.30.420.10:FF:000045">
    <property type="entry name" value="3'-5' exonuclease DinG"/>
    <property type="match status" value="1"/>
</dbReference>
<evidence type="ECO:0000256" key="2">
    <source>
        <dbReference type="ARBA" id="ARBA00026073"/>
    </source>
</evidence>
<protein>
    <submittedName>
        <fullName evidence="4">3'-5' exonuclease</fullName>
    </submittedName>
</protein>
<organism evidence="4 5">
    <name type="scientific">Magnetospirillum aberrantis SpK</name>
    <dbReference type="NCBI Taxonomy" id="908842"/>
    <lineage>
        <taxon>Bacteria</taxon>
        <taxon>Pseudomonadati</taxon>
        <taxon>Pseudomonadota</taxon>
        <taxon>Alphaproteobacteria</taxon>
        <taxon>Rhodospirillales</taxon>
        <taxon>Rhodospirillaceae</taxon>
        <taxon>Magnetospirillum</taxon>
    </lineage>
</organism>
<dbReference type="PANTHER" id="PTHR30231">
    <property type="entry name" value="DNA POLYMERASE III SUBUNIT EPSILON"/>
    <property type="match status" value="1"/>
</dbReference>
<proteinExistence type="predicted"/>
<evidence type="ECO:0000256" key="1">
    <source>
        <dbReference type="ARBA" id="ARBA00025483"/>
    </source>
</evidence>
<dbReference type="GO" id="GO:0008408">
    <property type="term" value="F:3'-5' exonuclease activity"/>
    <property type="evidence" value="ECO:0007669"/>
    <property type="project" value="TreeGrafter"/>
</dbReference>
<dbReference type="InterPro" id="IPR013520">
    <property type="entry name" value="Ribonucl_H"/>
</dbReference>
<evidence type="ECO:0000313" key="4">
    <source>
        <dbReference type="EMBL" id="NFV81833.1"/>
    </source>
</evidence>
<comment type="subunit">
    <text evidence="2">DNA polymerase III contains a core (composed of alpha, epsilon and theta chains) that associates with a tau subunit. This core dimerizes to form the POLIII' complex. PolIII' associates with the gamma complex (composed of gamma, delta, delta', psi and chi chains) and with the beta chain to form the complete DNA polymerase III complex.</text>
</comment>
<dbReference type="AlphaFoldDB" id="A0A7C9V139"/>
<reference evidence="4 5" key="1">
    <citation type="submission" date="2020-02" db="EMBL/GenBank/DDBJ databases">
        <authorList>
            <person name="Dziuba M."/>
            <person name="Kuznetsov B."/>
            <person name="Mardanov A."/>
            <person name="Ravin N."/>
            <person name="Grouzdev D."/>
        </authorList>
    </citation>
    <scope>NUCLEOTIDE SEQUENCE [LARGE SCALE GENOMIC DNA]</scope>
    <source>
        <strain evidence="4 5">SpK</strain>
    </source>
</reference>
<gene>
    <name evidence="4" type="ORF">G4223_17105</name>
</gene>
<dbReference type="RefSeq" id="WP_163682255.1">
    <property type="nucleotide sequence ID" value="NZ_JAAIYP010000044.1"/>
</dbReference>
<keyword evidence="4" id="KW-0540">Nuclease</keyword>
<dbReference type="SMART" id="SM00479">
    <property type="entry name" value="EXOIII"/>
    <property type="match status" value="1"/>
</dbReference>
<dbReference type="PANTHER" id="PTHR30231:SF42">
    <property type="entry name" value="EXONUCLEASE"/>
    <property type="match status" value="1"/>
</dbReference>
<name>A0A7C9V139_9PROT</name>
<keyword evidence="4" id="KW-0269">Exonuclease</keyword>
<accession>A0A7C9V139</accession>
<sequence length="173" mass="18961">MTRFAAIDFETADNGRDAACSVAVVVAENGRVVHSLARLIRPPRPRVMFTEIHGLTWDDVKDAPDFAGVWPELAEMVAGVDFLAAHNAAFDRRVLEGCCATYGLPDPAKPFLCTVQVARDQWNLRPTKLPDVARYLCLTLKHHDALSDATACANIVLAALEEGYDLGRRLPGF</sequence>
<keyword evidence="4" id="KW-0378">Hydrolase</keyword>
<dbReference type="InterPro" id="IPR012337">
    <property type="entry name" value="RNaseH-like_sf"/>
</dbReference>